<dbReference type="AlphaFoldDB" id="A0A9Q0HAP9"/>
<protein>
    <submittedName>
        <fullName evidence="2">Uncharacterized protein</fullName>
    </submittedName>
</protein>
<comment type="caution">
    <text evidence="2">The sequence shown here is derived from an EMBL/GenBank/DDBJ whole genome shotgun (WGS) entry which is preliminary data.</text>
</comment>
<sequence>MQKKAGRAMNEEEAKPQQRMKRVSEDAIVYRVFTVSQTRNFLPAHAAGTQLGKRKFSRSKWNFLPAHCTISRSIRNQLRLKRSGRKFEPIRQWKPTAIDS</sequence>
<gene>
    <name evidence="2" type="ORF">NE237_021691</name>
</gene>
<dbReference type="EMBL" id="JAMYWD010000009">
    <property type="protein sequence ID" value="KAJ4961781.1"/>
    <property type="molecule type" value="Genomic_DNA"/>
</dbReference>
<evidence type="ECO:0000256" key="1">
    <source>
        <dbReference type="SAM" id="MobiDB-lite"/>
    </source>
</evidence>
<accession>A0A9Q0HAP9</accession>
<name>A0A9Q0HAP9_9MAGN</name>
<proteinExistence type="predicted"/>
<reference evidence="2" key="1">
    <citation type="journal article" date="2023" name="Plant J.">
        <title>The genome of the king protea, Protea cynaroides.</title>
        <authorList>
            <person name="Chang J."/>
            <person name="Duong T.A."/>
            <person name="Schoeman C."/>
            <person name="Ma X."/>
            <person name="Roodt D."/>
            <person name="Barker N."/>
            <person name="Li Z."/>
            <person name="Van de Peer Y."/>
            <person name="Mizrachi E."/>
        </authorList>
    </citation>
    <scope>NUCLEOTIDE SEQUENCE</scope>
    <source>
        <tissue evidence="2">Young leaves</tissue>
    </source>
</reference>
<evidence type="ECO:0000313" key="2">
    <source>
        <dbReference type="EMBL" id="KAJ4961781.1"/>
    </source>
</evidence>
<keyword evidence="3" id="KW-1185">Reference proteome</keyword>
<evidence type="ECO:0000313" key="3">
    <source>
        <dbReference type="Proteomes" id="UP001141806"/>
    </source>
</evidence>
<feature type="region of interest" description="Disordered" evidence="1">
    <location>
        <begin position="1"/>
        <end position="20"/>
    </location>
</feature>
<dbReference type="Proteomes" id="UP001141806">
    <property type="component" value="Unassembled WGS sequence"/>
</dbReference>
<organism evidence="2 3">
    <name type="scientific">Protea cynaroides</name>
    <dbReference type="NCBI Taxonomy" id="273540"/>
    <lineage>
        <taxon>Eukaryota</taxon>
        <taxon>Viridiplantae</taxon>
        <taxon>Streptophyta</taxon>
        <taxon>Embryophyta</taxon>
        <taxon>Tracheophyta</taxon>
        <taxon>Spermatophyta</taxon>
        <taxon>Magnoliopsida</taxon>
        <taxon>Proteales</taxon>
        <taxon>Proteaceae</taxon>
        <taxon>Protea</taxon>
    </lineage>
</organism>